<dbReference type="AlphaFoldDB" id="A0A8R7UFF4"/>
<dbReference type="Proteomes" id="UP000015106">
    <property type="component" value="Chromosome 5"/>
</dbReference>
<accession>A0A8R7UFF4</accession>
<dbReference type="Gramene" id="TuG1812G0500001157.01.T04">
    <property type="protein sequence ID" value="TuG1812G0500001157.01.T04"/>
    <property type="gene ID" value="TuG1812G0500001157.01"/>
</dbReference>
<reference evidence="2" key="1">
    <citation type="journal article" date="2013" name="Nature">
        <title>Draft genome of the wheat A-genome progenitor Triticum urartu.</title>
        <authorList>
            <person name="Ling H.Q."/>
            <person name="Zhao S."/>
            <person name="Liu D."/>
            <person name="Wang J."/>
            <person name="Sun H."/>
            <person name="Zhang C."/>
            <person name="Fan H."/>
            <person name="Li D."/>
            <person name="Dong L."/>
            <person name="Tao Y."/>
            <person name="Gao C."/>
            <person name="Wu H."/>
            <person name="Li Y."/>
            <person name="Cui Y."/>
            <person name="Guo X."/>
            <person name="Zheng S."/>
            <person name="Wang B."/>
            <person name="Yu K."/>
            <person name="Liang Q."/>
            <person name="Yang W."/>
            <person name="Lou X."/>
            <person name="Chen J."/>
            <person name="Feng M."/>
            <person name="Jian J."/>
            <person name="Zhang X."/>
            <person name="Luo G."/>
            <person name="Jiang Y."/>
            <person name="Liu J."/>
            <person name="Wang Z."/>
            <person name="Sha Y."/>
            <person name="Zhang B."/>
            <person name="Wu H."/>
            <person name="Tang D."/>
            <person name="Shen Q."/>
            <person name="Xue P."/>
            <person name="Zou S."/>
            <person name="Wang X."/>
            <person name="Liu X."/>
            <person name="Wang F."/>
            <person name="Yang Y."/>
            <person name="An X."/>
            <person name="Dong Z."/>
            <person name="Zhang K."/>
            <person name="Zhang X."/>
            <person name="Luo M.C."/>
            <person name="Dvorak J."/>
            <person name="Tong Y."/>
            <person name="Wang J."/>
            <person name="Yang H."/>
            <person name="Li Z."/>
            <person name="Wang D."/>
            <person name="Zhang A."/>
            <person name="Wang J."/>
        </authorList>
    </citation>
    <scope>NUCLEOTIDE SEQUENCE</scope>
    <source>
        <strain evidence="2">cv. G1812</strain>
    </source>
</reference>
<evidence type="ECO:0000313" key="2">
    <source>
        <dbReference type="Proteomes" id="UP000015106"/>
    </source>
</evidence>
<evidence type="ECO:0000313" key="1">
    <source>
        <dbReference type="EnsemblPlants" id="TuG1812G0500001157.01.T04"/>
    </source>
</evidence>
<protein>
    <submittedName>
        <fullName evidence="1">Uncharacterized protein</fullName>
    </submittedName>
</protein>
<name>A0A8R7UFF4_TRIUA</name>
<reference evidence="1" key="2">
    <citation type="submission" date="2018-03" db="EMBL/GenBank/DDBJ databases">
        <title>The Triticum urartu genome reveals the dynamic nature of wheat genome evolution.</title>
        <authorList>
            <person name="Ling H."/>
            <person name="Ma B."/>
            <person name="Shi X."/>
            <person name="Liu H."/>
            <person name="Dong L."/>
            <person name="Sun H."/>
            <person name="Cao Y."/>
            <person name="Gao Q."/>
            <person name="Zheng S."/>
            <person name="Li Y."/>
            <person name="Yu Y."/>
            <person name="Du H."/>
            <person name="Qi M."/>
            <person name="Li Y."/>
            <person name="Yu H."/>
            <person name="Cui Y."/>
            <person name="Wang N."/>
            <person name="Chen C."/>
            <person name="Wu H."/>
            <person name="Zhao Y."/>
            <person name="Zhang J."/>
            <person name="Li Y."/>
            <person name="Zhou W."/>
            <person name="Zhang B."/>
            <person name="Hu W."/>
            <person name="Eijk M."/>
            <person name="Tang J."/>
            <person name="Witsenboer H."/>
            <person name="Zhao S."/>
            <person name="Li Z."/>
            <person name="Zhang A."/>
            <person name="Wang D."/>
            <person name="Liang C."/>
        </authorList>
    </citation>
    <scope>NUCLEOTIDE SEQUENCE [LARGE SCALE GENOMIC DNA]</scope>
    <source>
        <strain evidence="1">cv. G1812</strain>
    </source>
</reference>
<organism evidence="1 2">
    <name type="scientific">Triticum urartu</name>
    <name type="common">Red wild einkorn</name>
    <name type="synonym">Crithodium urartu</name>
    <dbReference type="NCBI Taxonomy" id="4572"/>
    <lineage>
        <taxon>Eukaryota</taxon>
        <taxon>Viridiplantae</taxon>
        <taxon>Streptophyta</taxon>
        <taxon>Embryophyta</taxon>
        <taxon>Tracheophyta</taxon>
        <taxon>Spermatophyta</taxon>
        <taxon>Magnoliopsida</taxon>
        <taxon>Liliopsida</taxon>
        <taxon>Poales</taxon>
        <taxon>Poaceae</taxon>
        <taxon>BOP clade</taxon>
        <taxon>Pooideae</taxon>
        <taxon>Triticodae</taxon>
        <taxon>Triticeae</taxon>
        <taxon>Triticinae</taxon>
        <taxon>Triticum</taxon>
    </lineage>
</organism>
<sequence>MFTNHIFVDHNVTPTCICSRESDLAIFLDKTISSRISLLIQCVQFSLIGMVFESYGLSLHNFQ</sequence>
<keyword evidence="2" id="KW-1185">Reference proteome</keyword>
<proteinExistence type="predicted"/>
<dbReference type="EnsemblPlants" id="TuG1812G0500001157.01.T04">
    <property type="protein sequence ID" value="TuG1812G0500001157.01.T04"/>
    <property type="gene ID" value="TuG1812G0500001157.01"/>
</dbReference>
<reference evidence="1" key="3">
    <citation type="submission" date="2022-06" db="UniProtKB">
        <authorList>
            <consortium name="EnsemblPlants"/>
        </authorList>
    </citation>
    <scope>IDENTIFICATION</scope>
</reference>